<dbReference type="AlphaFoldDB" id="A0A7U9DQH0"/>
<feature type="compositionally biased region" description="Basic and acidic residues" evidence="1">
    <location>
        <begin position="187"/>
        <end position="203"/>
    </location>
</feature>
<feature type="compositionally biased region" description="Basic residues" evidence="1">
    <location>
        <begin position="23"/>
        <end position="32"/>
    </location>
</feature>
<organism evidence="2 3">
    <name type="scientific">Streptomyces lividans 1326</name>
    <dbReference type="NCBI Taxonomy" id="1200984"/>
    <lineage>
        <taxon>Bacteria</taxon>
        <taxon>Bacillati</taxon>
        <taxon>Actinomycetota</taxon>
        <taxon>Actinomycetes</taxon>
        <taxon>Kitasatosporales</taxon>
        <taxon>Streptomycetaceae</taxon>
        <taxon>Streptomyces</taxon>
    </lineage>
</organism>
<protein>
    <submittedName>
        <fullName evidence="2">Uncharacterized protein</fullName>
    </submittedName>
</protein>
<accession>A0A7U9DQH0</accession>
<sequence>MGTYAASSRRRVSPPGGRPPYRPVKRRGRPVRAGRPLRLCAPRADRNDTIRPNLRSGAAGGAASGPFDGRPATGPERAPASAATSGFHIPYAIGGESDRQVTSGLNPGHRGIANGALTKARAETCRKLSVGFKEDPYYSDCRQGGAGYEGKVPQVRLGRVAGSAAPATTTATFVDAPPRTAARPPVRAHDPKGSEAHARTSSS</sequence>
<proteinExistence type="predicted"/>
<dbReference type="Proteomes" id="UP000014062">
    <property type="component" value="Chromosome"/>
</dbReference>
<feature type="region of interest" description="Disordered" evidence="1">
    <location>
        <begin position="1"/>
        <end position="82"/>
    </location>
</feature>
<evidence type="ECO:0000313" key="2">
    <source>
        <dbReference type="EMBL" id="EOY48286.1"/>
    </source>
</evidence>
<evidence type="ECO:0000256" key="1">
    <source>
        <dbReference type="SAM" id="MobiDB-lite"/>
    </source>
</evidence>
<gene>
    <name evidence="2" type="ORF">SLI_3573</name>
</gene>
<name>A0A7U9DQH0_STRLI</name>
<feature type="region of interest" description="Disordered" evidence="1">
    <location>
        <begin position="162"/>
        <end position="203"/>
    </location>
</feature>
<feature type="compositionally biased region" description="Low complexity" evidence="1">
    <location>
        <begin position="164"/>
        <end position="185"/>
    </location>
</feature>
<dbReference type="EMBL" id="CM001889">
    <property type="protein sequence ID" value="EOY48286.1"/>
    <property type="molecule type" value="Genomic_DNA"/>
</dbReference>
<reference evidence="3" key="1">
    <citation type="journal article" date="2013" name="Genome Biol. Evol.">
        <title>The genome sequence of Streptomyces lividans 66 reveals a novel tRNA-dependent peptide biosynthetic system within a metal-related genomic island.</title>
        <authorList>
            <person name="Cruz-Morales P."/>
            <person name="Vijgenboom E."/>
            <person name="Iruegas-Bocardo F."/>
            <person name="Girard G."/>
            <person name="Yanez-Guerra L.A."/>
            <person name="Ramos-Aboites H.E."/>
            <person name="Pernodet J.L."/>
            <person name="Anne J."/>
            <person name="van Wezel G.P."/>
            <person name="Barona-Gomez F."/>
        </authorList>
    </citation>
    <scope>NUCLEOTIDE SEQUENCE [LARGE SCALE GENOMIC DNA]</scope>
    <source>
        <strain evidence="3">1326</strain>
    </source>
</reference>
<evidence type="ECO:0000313" key="3">
    <source>
        <dbReference type="Proteomes" id="UP000014062"/>
    </source>
</evidence>